<evidence type="ECO:0000313" key="9">
    <source>
        <dbReference type="Proteomes" id="UP000190675"/>
    </source>
</evidence>
<name>A0A1M5GXM5_9BRAD</name>
<evidence type="ECO:0000259" key="6">
    <source>
        <dbReference type="PROSITE" id="PS50112"/>
    </source>
</evidence>
<dbReference type="Pfam" id="PF00069">
    <property type="entry name" value="Pkinase"/>
    <property type="match status" value="1"/>
</dbReference>
<keyword evidence="3" id="KW-0597">Phosphoprotein</keyword>
<dbReference type="Proteomes" id="UP000190675">
    <property type="component" value="Chromosome I"/>
</dbReference>
<dbReference type="InterPro" id="IPR003018">
    <property type="entry name" value="GAF"/>
</dbReference>
<proteinExistence type="predicted"/>
<dbReference type="PROSITE" id="PS00108">
    <property type="entry name" value="PROTEIN_KINASE_ST"/>
    <property type="match status" value="1"/>
</dbReference>
<dbReference type="GO" id="GO:0005524">
    <property type="term" value="F:ATP binding"/>
    <property type="evidence" value="ECO:0007669"/>
    <property type="project" value="InterPro"/>
</dbReference>
<dbReference type="SUPFAM" id="SSF55874">
    <property type="entry name" value="ATPase domain of HSP90 chaperone/DNA topoisomerase II/histidine kinase"/>
    <property type="match status" value="1"/>
</dbReference>
<protein>
    <recommendedName>
        <fullName evidence="2">histidine kinase</fullName>
        <ecNumber evidence="2">2.7.13.3</ecNumber>
    </recommendedName>
</protein>
<dbReference type="InterPro" id="IPR001610">
    <property type="entry name" value="PAC"/>
</dbReference>
<reference evidence="8 9" key="1">
    <citation type="submission" date="2016-11" db="EMBL/GenBank/DDBJ databases">
        <authorList>
            <person name="Jaros S."/>
            <person name="Januszkiewicz K."/>
            <person name="Wedrychowicz H."/>
        </authorList>
    </citation>
    <scope>NUCLEOTIDE SEQUENCE [LARGE SCALE GENOMIC DNA]</scope>
    <source>
        <strain evidence="8 9">GAS242</strain>
    </source>
</reference>
<dbReference type="CDD" id="cd00082">
    <property type="entry name" value="HisKA"/>
    <property type="match status" value="1"/>
</dbReference>
<dbReference type="InterPro" id="IPR004358">
    <property type="entry name" value="Sig_transdc_His_kin-like_C"/>
</dbReference>
<evidence type="ECO:0000256" key="1">
    <source>
        <dbReference type="ARBA" id="ARBA00000085"/>
    </source>
</evidence>
<dbReference type="Pfam" id="PF02518">
    <property type="entry name" value="HATPase_c"/>
    <property type="match status" value="1"/>
</dbReference>
<dbReference type="Pfam" id="PF00512">
    <property type="entry name" value="HisKA"/>
    <property type="match status" value="1"/>
</dbReference>
<dbReference type="SMART" id="SM00220">
    <property type="entry name" value="S_TKc"/>
    <property type="match status" value="1"/>
</dbReference>
<dbReference type="InterPro" id="IPR003594">
    <property type="entry name" value="HATPase_dom"/>
</dbReference>
<dbReference type="Gene3D" id="3.40.50.300">
    <property type="entry name" value="P-loop containing nucleotide triphosphate hydrolases"/>
    <property type="match status" value="1"/>
</dbReference>
<dbReference type="SMART" id="SM00387">
    <property type="entry name" value="HATPase_c"/>
    <property type="match status" value="1"/>
</dbReference>
<feature type="domain" description="PAC" evidence="7">
    <location>
        <begin position="1535"/>
        <end position="1587"/>
    </location>
</feature>
<dbReference type="InterPro" id="IPR003661">
    <property type="entry name" value="HisK_dim/P_dom"/>
</dbReference>
<dbReference type="Pfam" id="PF08447">
    <property type="entry name" value="PAS_3"/>
    <property type="match status" value="1"/>
</dbReference>
<feature type="domain" description="PAS" evidence="6">
    <location>
        <begin position="1484"/>
        <end position="1532"/>
    </location>
</feature>
<dbReference type="InterPro" id="IPR036890">
    <property type="entry name" value="HATPase_C_sf"/>
</dbReference>
<accession>A0A1M5GXM5</accession>
<dbReference type="InterPro" id="IPR000719">
    <property type="entry name" value="Prot_kinase_dom"/>
</dbReference>
<dbReference type="SUPFAM" id="SSF56112">
    <property type="entry name" value="Protein kinase-like (PK-like)"/>
    <property type="match status" value="1"/>
</dbReference>
<dbReference type="InterPro" id="IPR000700">
    <property type="entry name" value="PAS-assoc_C"/>
</dbReference>
<dbReference type="CDD" id="cd14014">
    <property type="entry name" value="STKc_PknB_like"/>
    <property type="match status" value="1"/>
</dbReference>
<dbReference type="OrthoDB" id="9789238at2"/>
<dbReference type="SUPFAM" id="SSF47384">
    <property type="entry name" value="Homodimeric domain of signal transducing histidine kinase"/>
    <property type="match status" value="1"/>
</dbReference>
<evidence type="ECO:0000259" key="4">
    <source>
        <dbReference type="PROSITE" id="PS50011"/>
    </source>
</evidence>
<evidence type="ECO:0000259" key="5">
    <source>
        <dbReference type="PROSITE" id="PS50109"/>
    </source>
</evidence>
<dbReference type="PROSITE" id="PS50011">
    <property type="entry name" value="PROTEIN_KINASE_DOM"/>
    <property type="match status" value="1"/>
</dbReference>
<dbReference type="InterPro" id="IPR053159">
    <property type="entry name" value="Hybrid_Histidine_Kinase"/>
</dbReference>
<dbReference type="InterPro" id="IPR035965">
    <property type="entry name" value="PAS-like_dom_sf"/>
</dbReference>
<dbReference type="InterPro" id="IPR000014">
    <property type="entry name" value="PAS"/>
</dbReference>
<dbReference type="InterPro" id="IPR036097">
    <property type="entry name" value="HisK_dim/P_sf"/>
</dbReference>
<dbReference type="GO" id="GO:0009882">
    <property type="term" value="F:blue light photoreceptor activity"/>
    <property type="evidence" value="ECO:0007669"/>
    <property type="project" value="UniProtKB-ARBA"/>
</dbReference>
<dbReference type="Gene3D" id="1.10.510.10">
    <property type="entry name" value="Transferase(Phosphotransferase) domain 1"/>
    <property type="match status" value="1"/>
</dbReference>
<dbReference type="InterPro" id="IPR005467">
    <property type="entry name" value="His_kinase_dom"/>
</dbReference>
<evidence type="ECO:0000256" key="2">
    <source>
        <dbReference type="ARBA" id="ARBA00012438"/>
    </source>
</evidence>
<dbReference type="Pfam" id="PF13191">
    <property type="entry name" value="AAA_16"/>
    <property type="match status" value="1"/>
</dbReference>
<feature type="domain" description="Histidine kinase" evidence="5">
    <location>
        <begin position="1607"/>
        <end position="1821"/>
    </location>
</feature>
<dbReference type="PANTHER" id="PTHR43642">
    <property type="entry name" value="HYBRID SIGNAL TRANSDUCTION HISTIDINE KINASE G"/>
    <property type="match status" value="1"/>
</dbReference>
<dbReference type="SMART" id="SM00388">
    <property type="entry name" value="HisKA"/>
    <property type="match status" value="1"/>
</dbReference>
<feature type="domain" description="Protein kinase" evidence="4">
    <location>
        <begin position="1"/>
        <end position="262"/>
    </location>
</feature>
<dbReference type="Gene3D" id="3.30.565.10">
    <property type="entry name" value="Histidine kinase-like ATPase, C-terminal domain"/>
    <property type="match status" value="1"/>
</dbReference>
<dbReference type="SMART" id="SM00065">
    <property type="entry name" value="GAF"/>
    <property type="match status" value="1"/>
</dbReference>
<dbReference type="InterPro" id="IPR013655">
    <property type="entry name" value="PAS_fold_3"/>
</dbReference>
<sequence>MDLTGYKLETLRDDGEFALHRARQPNNPVPVLALVAGRPTLIKRLEHEYALADELDSSWAALPLALVRDKGSATLVLKDNGGEPLDRLLNQRLELIQFLRIAINLAAVVGHVHRHGLIHKDIKPANVLVDATDDVRLTGFGIASRLPRERQAPAPPEGIVGTLAYIAPEQTGRMNRSIDARSDLYSLGITLYEMLTGVLPFAASDPMEWIHCHIARRAIPPCDRSATAPAQLSSIVMKLLAKNAEDRYQTAAGLEADLQRCLKAWEARRSIDTFSLGAHDGSDLLLIPEKLYGREAEIAALVAAFDQVVARGTTELVLVSGYSGVGKSSVVSELHKSLTPARGLFAGGKFDQYKRDIPYATLAQAFQSLVRQILARSEAEVSQWRRTLLEALGPNGQIMVNLIPELPLIIGEQPAVPELSPQDRQNRFQMVFRRFLAVFARPEHPLALFLDDLQWLDAASLDLLEHLVTHPEVKHLLLIGAYRDNEVSFAHPLMRMLASVGKAGARTTQIVLAPLGRGDVCRLIAEALRCSQALAEPLAELVHQKTAGNPFFTIQFLAALAEEGLIAFDPRALAWRWDMERIRAKGFTDNVVDLMIEKLRRLPKAAQAALQQLACLGNNCTIATLTRVYGGSEEQIHAALWEAVRAGLVLRQNSGYTFLHDRVQEAAYVVTPEDERAASHLRIGRALSSSLKAPEEFEENIFEIVNQFDRGVALIASREEREHVAELNLLAGKRARATTAYASALAYLAAGSALLEDDKWERTYQLAFALELFRAECEYLTGDLASSEKRLVQLSGRVENRVEEASVTCLRVTLYTNLDQSDRAVEVGLGYLRRVGIQLPSPATMEDVRRDYERLLQRLGTREIEALVDLPPMTDLNQCAVMSVLSTLVPPANFSSEGLGAIISIRMATLSLEYGNGDVSAYAYVCLGTVLGRLFGDYRSGYRFSQLGLALTEKHDGLRARVYQTFSNHVAPWMQPLPSCRAYVRRAFDAAQQAGELSYAAYSSVDLVTNFLAVGEPLGEVEREVENALEFARKAKFGLVVDVIVGQLALVRSLRRPAPESASFDDTAFEERVFEQHLESDPRLAKPMGCYWIRKLQALFFAGDYSSAMAAASKATPLLWALATDFELAEYHFYGALTRAAACDSATSDQRRQHLEALSAHHEKITAWAENCPENFANRAALLEAEIARLNGRELDAEQLYEDAIRSARLHGFVQNEGIANELAARFYMARGLKKICDVYLRDARDCYVRWGADGKVRQLDRSHPYLRGPATPLAPSTTFDASVEQLDIGTMFKASQALSGEIVLSALIETLMRIAIEHAGAERGILILFRNNEPQIAAEAVTDRGRVEVALQEKIVSRQDLPESALDYVVRTRASLIMDDATASNLFVDDHYVRLRRPKSVLCLPVIKQAELVGALYLENNLTPNAFTPQRIAVLEFLSSQAAISLENAYLYADLVRSEAFLSEGQKISHTGSWSWVLATGKLFWSEEHSRIFGHDPAKDNPPDFQLFLERLHPEDRAFVQQVLDIAIRDRAGFACDFRIVLPDGLLKYVHGAGRPIMRESGEIREYIGTTIDVSEQRRNEDALRDAQADLVHVARLTTMGELVASIAHEVNQPLMAIVTNAETCLRWLGKDPPDLGEARNAAERIVRNGHRGAEVIRSIRALARKSPPEMAEIDINGVIENILELMRAELSRHDVSVETNLRHGLETIMGDRVQLQQVIMNLILNGIEAMGGLQRRVLRVNTRLDEEGRVLVAVEDCGTGLDPASADRIFDPLFTTKREGLGMGLSISRSIVEAHGGRLWASPRLPHGTVFQCALPAAATRDSLENVS</sequence>
<dbReference type="Gene3D" id="1.10.287.130">
    <property type="match status" value="1"/>
</dbReference>
<dbReference type="Gene3D" id="2.10.70.100">
    <property type="match status" value="1"/>
</dbReference>
<dbReference type="Gene3D" id="3.30.450.20">
    <property type="entry name" value="PAS domain"/>
    <property type="match status" value="1"/>
</dbReference>
<dbReference type="Gene3D" id="3.30.450.40">
    <property type="match status" value="1"/>
</dbReference>
<comment type="catalytic activity">
    <reaction evidence="1">
        <text>ATP + protein L-histidine = ADP + protein N-phospho-L-histidine.</text>
        <dbReference type="EC" id="2.7.13.3"/>
    </reaction>
</comment>
<dbReference type="InterPro" id="IPR008271">
    <property type="entry name" value="Ser/Thr_kinase_AS"/>
</dbReference>
<evidence type="ECO:0000259" key="7">
    <source>
        <dbReference type="PROSITE" id="PS50113"/>
    </source>
</evidence>
<dbReference type="CDD" id="cd00130">
    <property type="entry name" value="PAS"/>
    <property type="match status" value="1"/>
</dbReference>
<evidence type="ECO:0000256" key="3">
    <source>
        <dbReference type="ARBA" id="ARBA00022553"/>
    </source>
</evidence>
<dbReference type="GO" id="GO:0000155">
    <property type="term" value="F:phosphorelay sensor kinase activity"/>
    <property type="evidence" value="ECO:0007669"/>
    <property type="project" value="InterPro"/>
</dbReference>
<dbReference type="PROSITE" id="PS50113">
    <property type="entry name" value="PAC"/>
    <property type="match status" value="1"/>
</dbReference>
<dbReference type="PRINTS" id="PR00344">
    <property type="entry name" value="BCTRLSENSOR"/>
</dbReference>
<dbReference type="SUPFAM" id="SSF55781">
    <property type="entry name" value="GAF domain-like"/>
    <property type="match status" value="1"/>
</dbReference>
<dbReference type="SUPFAM" id="SSF52540">
    <property type="entry name" value="P-loop containing nucleoside triphosphate hydrolases"/>
    <property type="match status" value="1"/>
</dbReference>
<dbReference type="InterPro" id="IPR029016">
    <property type="entry name" value="GAF-like_dom_sf"/>
</dbReference>
<dbReference type="SUPFAM" id="SSF55785">
    <property type="entry name" value="PYP-like sensor domain (PAS domain)"/>
    <property type="match status" value="1"/>
</dbReference>
<dbReference type="InterPro" id="IPR027417">
    <property type="entry name" value="P-loop_NTPase"/>
</dbReference>
<dbReference type="PROSITE" id="PS50112">
    <property type="entry name" value="PAS"/>
    <property type="match status" value="1"/>
</dbReference>
<gene>
    <name evidence="8" type="ORF">SAMN05444169_0441</name>
</gene>
<organism evidence="8 9">
    <name type="scientific">Bradyrhizobium erythrophlei</name>
    <dbReference type="NCBI Taxonomy" id="1437360"/>
    <lineage>
        <taxon>Bacteria</taxon>
        <taxon>Pseudomonadati</taxon>
        <taxon>Pseudomonadota</taxon>
        <taxon>Alphaproteobacteria</taxon>
        <taxon>Hyphomicrobiales</taxon>
        <taxon>Nitrobacteraceae</taxon>
        <taxon>Bradyrhizobium</taxon>
    </lineage>
</organism>
<dbReference type="EC" id="2.7.13.3" evidence="2"/>
<dbReference type="InterPro" id="IPR041664">
    <property type="entry name" value="AAA_16"/>
</dbReference>
<dbReference type="PANTHER" id="PTHR43642:SF1">
    <property type="entry name" value="HYBRID SIGNAL TRANSDUCTION HISTIDINE KINASE G"/>
    <property type="match status" value="1"/>
</dbReference>
<dbReference type="Pfam" id="PF01590">
    <property type="entry name" value="GAF"/>
    <property type="match status" value="1"/>
</dbReference>
<dbReference type="SMART" id="SM00086">
    <property type="entry name" value="PAC"/>
    <property type="match status" value="1"/>
</dbReference>
<dbReference type="PROSITE" id="PS50109">
    <property type="entry name" value="HIS_KIN"/>
    <property type="match status" value="1"/>
</dbReference>
<dbReference type="EMBL" id="LT670818">
    <property type="protein sequence ID" value="SHG08427.1"/>
    <property type="molecule type" value="Genomic_DNA"/>
</dbReference>
<evidence type="ECO:0000313" key="8">
    <source>
        <dbReference type="EMBL" id="SHG08427.1"/>
    </source>
</evidence>
<dbReference type="InterPro" id="IPR011009">
    <property type="entry name" value="Kinase-like_dom_sf"/>
</dbReference>